<organism evidence="2 3">
    <name type="scientific">Kibdelosporangium phytohabitans</name>
    <dbReference type="NCBI Taxonomy" id="860235"/>
    <lineage>
        <taxon>Bacteria</taxon>
        <taxon>Bacillati</taxon>
        <taxon>Actinomycetota</taxon>
        <taxon>Actinomycetes</taxon>
        <taxon>Pseudonocardiales</taxon>
        <taxon>Pseudonocardiaceae</taxon>
        <taxon>Kibdelosporangium</taxon>
    </lineage>
</organism>
<name>A0A0N9IA41_9PSEU</name>
<feature type="transmembrane region" description="Helical" evidence="1">
    <location>
        <begin position="57"/>
        <end position="78"/>
    </location>
</feature>
<evidence type="ECO:0000313" key="3">
    <source>
        <dbReference type="Proteomes" id="UP000063699"/>
    </source>
</evidence>
<keyword evidence="1" id="KW-0812">Transmembrane</keyword>
<sequence length="204" mass="23512">MVEPNYPELRQRVRDFAVDRWEEPEAVVLLGKVRPAFDVPGRREDGTVKGKRVIRRFFWNIVRGVGRVAGFVIVLFAANDAISRDMFVRDGSVRGTANVKALGLIDAARRAKRAWLVYSQSYVAVLDSGSDFTLSDAPRPLTVLWHEQGPDVPIVHRFEHRVRWPDGFEYTYDLQGDEMEVAGRDRKAWLWRDRRKADGENRES</sequence>
<reference evidence="2 3" key="1">
    <citation type="submission" date="2015-07" db="EMBL/GenBank/DDBJ databases">
        <title>Genome sequencing of Kibdelosporangium phytohabitans.</title>
        <authorList>
            <person name="Qin S."/>
            <person name="Xing K."/>
        </authorList>
    </citation>
    <scope>NUCLEOTIDE SEQUENCE [LARGE SCALE GENOMIC DNA]</scope>
    <source>
        <strain evidence="2 3">KLBMP1111</strain>
    </source>
</reference>
<keyword evidence="1" id="KW-0472">Membrane</keyword>
<dbReference type="EMBL" id="CP012752">
    <property type="protein sequence ID" value="ALG13249.1"/>
    <property type="molecule type" value="Genomic_DNA"/>
</dbReference>
<gene>
    <name evidence="2" type="ORF">AOZ06_46035</name>
</gene>
<dbReference type="OrthoDB" id="3685234at2"/>
<evidence type="ECO:0000256" key="1">
    <source>
        <dbReference type="SAM" id="Phobius"/>
    </source>
</evidence>
<dbReference type="KEGG" id="kphy:AOZ06_46035"/>
<dbReference type="Proteomes" id="UP000063699">
    <property type="component" value="Chromosome"/>
</dbReference>
<evidence type="ECO:0000313" key="2">
    <source>
        <dbReference type="EMBL" id="ALG13249.1"/>
    </source>
</evidence>
<accession>A0A0N9IA41</accession>
<dbReference type="STRING" id="860235.AOZ06_46035"/>
<keyword evidence="1" id="KW-1133">Transmembrane helix</keyword>
<proteinExistence type="predicted"/>
<protein>
    <submittedName>
        <fullName evidence="2">Uncharacterized protein</fullName>
    </submittedName>
</protein>
<dbReference type="RefSeq" id="WP_054295138.1">
    <property type="nucleotide sequence ID" value="NZ_CP012752.1"/>
</dbReference>
<dbReference type="AlphaFoldDB" id="A0A0N9IA41"/>
<keyword evidence="3" id="KW-1185">Reference proteome</keyword>